<dbReference type="Proteomes" id="UP001500804">
    <property type="component" value="Unassembled WGS sequence"/>
</dbReference>
<dbReference type="InterPro" id="IPR027417">
    <property type="entry name" value="P-loop_NTPase"/>
</dbReference>
<dbReference type="SUPFAM" id="SSF47413">
    <property type="entry name" value="lambda repressor-like DNA-binding domains"/>
    <property type="match status" value="1"/>
</dbReference>
<protein>
    <submittedName>
        <fullName evidence="3">XRE family transcriptional regulator</fullName>
    </submittedName>
</protein>
<feature type="domain" description="HTH cro/C1-type" evidence="2">
    <location>
        <begin position="24"/>
        <end position="80"/>
    </location>
</feature>
<organism evidence="3 4">
    <name type="scientific">Pseudonocardia adelaidensis</name>
    <dbReference type="NCBI Taxonomy" id="648754"/>
    <lineage>
        <taxon>Bacteria</taxon>
        <taxon>Bacillati</taxon>
        <taxon>Actinomycetota</taxon>
        <taxon>Actinomycetes</taxon>
        <taxon>Pseudonocardiales</taxon>
        <taxon>Pseudonocardiaceae</taxon>
        <taxon>Pseudonocardia</taxon>
    </lineage>
</organism>
<evidence type="ECO:0000256" key="1">
    <source>
        <dbReference type="SAM" id="MobiDB-lite"/>
    </source>
</evidence>
<dbReference type="SUPFAM" id="SSF52540">
    <property type="entry name" value="P-loop containing nucleoside triphosphate hydrolases"/>
    <property type="match status" value="1"/>
</dbReference>
<feature type="region of interest" description="Disordered" evidence="1">
    <location>
        <begin position="88"/>
        <end position="113"/>
    </location>
</feature>
<dbReference type="SMART" id="SM00028">
    <property type="entry name" value="TPR"/>
    <property type="match status" value="3"/>
</dbReference>
<dbReference type="InterPro" id="IPR019734">
    <property type="entry name" value="TPR_rpt"/>
</dbReference>
<dbReference type="Pfam" id="PF01381">
    <property type="entry name" value="HTH_3"/>
    <property type="match status" value="1"/>
</dbReference>
<comment type="caution">
    <text evidence="3">The sequence shown here is derived from an EMBL/GenBank/DDBJ whole genome shotgun (WGS) entry which is preliminary data.</text>
</comment>
<accession>A0ABP9NND2</accession>
<dbReference type="InterPro" id="IPR011990">
    <property type="entry name" value="TPR-like_helical_dom_sf"/>
</dbReference>
<evidence type="ECO:0000313" key="4">
    <source>
        <dbReference type="Proteomes" id="UP001500804"/>
    </source>
</evidence>
<dbReference type="Gene3D" id="3.40.50.300">
    <property type="entry name" value="P-loop containing nucleotide triphosphate hydrolases"/>
    <property type="match status" value="1"/>
</dbReference>
<dbReference type="PROSITE" id="PS50943">
    <property type="entry name" value="HTH_CROC1"/>
    <property type="match status" value="1"/>
</dbReference>
<keyword evidence="4" id="KW-1185">Reference proteome</keyword>
<dbReference type="SUPFAM" id="SSF48452">
    <property type="entry name" value="TPR-like"/>
    <property type="match status" value="1"/>
</dbReference>
<dbReference type="Pfam" id="PF13424">
    <property type="entry name" value="TPR_12"/>
    <property type="match status" value="1"/>
</dbReference>
<proteinExistence type="predicted"/>
<dbReference type="Gene3D" id="1.25.40.10">
    <property type="entry name" value="Tetratricopeptide repeat domain"/>
    <property type="match status" value="1"/>
</dbReference>
<evidence type="ECO:0000259" key="2">
    <source>
        <dbReference type="PROSITE" id="PS50943"/>
    </source>
</evidence>
<dbReference type="PANTHER" id="PTHR47691:SF3">
    <property type="entry name" value="HTH-TYPE TRANSCRIPTIONAL REGULATOR RV0890C-RELATED"/>
    <property type="match status" value="1"/>
</dbReference>
<dbReference type="CDD" id="cd00093">
    <property type="entry name" value="HTH_XRE"/>
    <property type="match status" value="1"/>
</dbReference>
<sequence length="777" mass="83442">MWAVDSGDGAVGSRDDDRLVGPLLRGWRRRALLTQEQLAERAGLSARTIRRLESGDPTAHPHGTSLQLLAAALNLSEADRATLAAAVGGAPDRTAGPGEPAASDGWATPRQLPSNVHGFVGRDDDIARLDKIMGDLGGDDSAPIVISAIDGTAGIGKTALAVHWAHHAKQHFPDGQLYLDLRGYGPGEPVRPADALAALLRSSGVDPDRVPAGVDERSALLRSTLATRRVLIVLDNAKDSDQVRPLLPGSAAVVLVTSRRKLRALSVRHGARHLTLDLLPEHDALELLAEAIGRDRVAAEPEEASAIVRLCARLPLALRLAAERAGGMPGRPLRELAAELADHRGRLAALSIDESPDTDLRSVFAWSYDALDPESARMFDVLGLHPGNGIGVSAAAALAGVPPARAAAALGRLVNASMLEEPFPGRFELHDLLREYSCARAGQDAGLRTPARGRLLQWYVYTAADARAQLAATPHELPIPPDPPEGITPERFAGQRAAAEWFDAEQDAIVEIVRWAGDPRQREAAAVLGQLTWPHFYVRGLWHQMRLVGEAGVDHAVAIGDALLEAKIRNGLSKPYGHLPGCAGKDDIETSRAALAIFERLGIRRGQASSLLNLGSSYRDAKRPEEAREALERARDLYLEEGNQLYAAFALNNLAGLLVDLGRADEALGHARRAVEVIRDGPEPFRLVPALVTLAGVHAARGDHDAAVRTYREAVAAADRLDVRYETVPLRIRLGRQLAAAGAEEEAMEVWREAHRLCLERGDPATEEVERLLGVAR</sequence>
<evidence type="ECO:0000313" key="3">
    <source>
        <dbReference type="EMBL" id="GAA5128587.1"/>
    </source>
</evidence>
<dbReference type="Pfam" id="PF13374">
    <property type="entry name" value="TPR_10"/>
    <property type="match status" value="1"/>
</dbReference>
<gene>
    <name evidence="3" type="ORF">GCM10023320_47760</name>
</gene>
<dbReference type="PANTHER" id="PTHR47691">
    <property type="entry name" value="REGULATOR-RELATED"/>
    <property type="match status" value="1"/>
</dbReference>
<dbReference type="EMBL" id="BAABJO010000019">
    <property type="protein sequence ID" value="GAA5128587.1"/>
    <property type="molecule type" value="Genomic_DNA"/>
</dbReference>
<dbReference type="InterPro" id="IPR001387">
    <property type="entry name" value="Cro/C1-type_HTH"/>
</dbReference>
<dbReference type="SMART" id="SM00530">
    <property type="entry name" value="HTH_XRE"/>
    <property type="match status" value="1"/>
</dbReference>
<name>A0ABP9NND2_9PSEU</name>
<dbReference type="PRINTS" id="PR00364">
    <property type="entry name" value="DISEASERSIST"/>
</dbReference>
<dbReference type="InterPro" id="IPR010982">
    <property type="entry name" value="Lambda_DNA-bd_dom_sf"/>
</dbReference>
<reference evidence="4" key="1">
    <citation type="journal article" date="2019" name="Int. J. Syst. Evol. Microbiol.">
        <title>The Global Catalogue of Microorganisms (GCM) 10K type strain sequencing project: providing services to taxonomists for standard genome sequencing and annotation.</title>
        <authorList>
            <consortium name="The Broad Institute Genomics Platform"/>
            <consortium name="The Broad Institute Genome Sequencing Center for Infectious Disease"/>
            <person name="Wu L."/>
            <person name="Ma J."/>
        </authorList>
    </citation>
    <scope>NUCLEOTIDE SEQUENCE [LARGE SCALE GENOMIC DNA]</scope>
    <source>
        <strain evidence="4">JCM 18302</strain>
    </source>
</reference>
<dbReference type="Gene3D" id="1.10.260.40">
    <property type="entry name" value="lambda repressor-like DNA-binding domains"/>
    <property type="match status" value="1"/>
</dbReference>